<evidence type="ECO:0000256" key="4">
    <source>
        <dbReference type="ARBA" id="ARBA00022884"/>
    </source>
</evidence>
<evidence type="ECO:0000256" key="1">
    <source>
        <dbReference type="ARBA" id="ARBA00013260"/>
    </source>
</evidence>
<gene>
    <name evidence="7" type="primary">pth</name>
    <name evidence="10" type="ORF">ENN51_03225</name>
</gene>
<keyword evidence="4 7" id="KW-0694">RNA-binding</keyword>
<dbReference type="CDD" id="cd00462">
    <property type="entry name" value="PTH"/>
    <property type="match status" value="1"/>
</dbReference>
<dbReference type="GO" id="GO:0005737">
    <property type="term" value="C:cytoplasm"/>
    <property type="evidence" value="ECO:0007669"/>
    <property type="project" value="UniProtKB-SubCell"/>
</dbReference>
<feature type="binding site" evidence="7">
    <location>
        <position position="67"/>
    </location>
    <ligand>
        <name>tRNA</name>
        <dbReference type="ChEBI" id="CHEBI:17843"/>
    </ligand>
</feature>
<feature type="binding site" evidence="7">
    <location>
        <position position="69"/>
    </location>
    <ligand>
        <name>tRNA</name>
        <dbReference type="ChEBI" id="CHEBI:17843"/>
    </ligand>
</feature>
<evidence type="ECO:0000256" key="5">
    <source>
        <dbReference type="ARBA" id="ARBA00038063"/>
    </source>
</evidence>
<organism evidence="10">
    <name type="scientific">candidate division WOR-3 bacterium</name>
    <dbReference type="NCBI Taxonomy" id="2052148"/>
    <lineage>
        <taxon>Bacteria</taxon>
        <taxon>Bacteria division WOR-3</taxon>
    </lineage>
</organism>
<comment type="subcellular location">
    <subcellularLocation>
        <location evidence="7">Cytoplasm</location>
    </subcellularLocation>
</comment>
<dbReference type="SUPFAM" id="SSF53178">
    <property type="entry name" value="Peptidyl-tRNA hydrolase-like"/>
    <property type="match status" value="1"/>
</dbReference>
<dbReference type="FunFam" id="3.40.50.1470:FF:000001">
    <property type="entry name" value="Peptidyl-tRNA hydrolase"/>
    <property type="match status" value="1"/>
</dbReference>
<dbReference type="InterPro" id="IPR001328">
    <property type="entry name" value="Pept_tRNA_hydro"/>
</dbReference>
<feature type="site" description="Discriminates between blocked and unblocked aminoacyl-tRNA" evidence="7">
    <location>
        <position position="13"/>
    </location>
</feature>
<keyword evidence="2 7" id="KW-0820">tRNA-binding</keyword>
<evidence type="ECO:0000313" key="10">
    <source>
        <dbReference type="EMBL" id="HDQ99282.1"/>
    </source>
</evidence>
<dbReference type="PROSITE" id="PS01195">
    <property type="entry name" value="PEPT_TRNA_HYDROL_1"/>
    <property type="match status" value="1"/>
</dbReference>
<dbReference type="GO" id="GO:0006515">
    <property type="term" value="P:protein quality control for misfolded or incompletely synthesized proteins"/>
    <property type="evidence" value="ECO:0007669"/>
    <property type="project" value="UniProtKB-UniRule"/>
</dbReference>
<evidence type="ECO:0000256" key="6">
    <source>
        <dbReference type="ARBA" id="ARBA00050038"/>
    </source>
</evidence>
<feature type="active site" description="Proton acceptor" evidence="7">
    <location>
        <position position="23"/>
    </location>
</feature>
<keyword evidence="3 7" id="KW-0378">Hydrolase</keyword>
<dbReference type="Pfam" id="PF01195">
    <property type="entry name" value="Pept_tRNA_hydro"/>
    <property type="match status" value="1"/>
</dbReference>
<dbReference type="GO" id="GO:0000049">
    <property type="term" value="F:tRNA binding"/>
    <property type="evidence" value="ECO:0007669"/>
    <property type="project" value="UniProtKB-UniRule"/>
</dbReference>
<sequence length="193" mass="21288">MAGPRVTLFGLGNPGDRYAATRHNVGFMVLDELACRLRARFRSGSGRAVARGNWRAEKLVLVKPMLYMNESGVPVAEHLRREPDDYLVVCDDFALPFGRLRLRARGSEGGHNGLASIIYRLGTDDFPRLRIGIGVPPREQDWAEYVLAPFGPEETNELPELVGRAADACLAVAAEGLNRAMNRYNPPLETSTP</sequence>
<comment type="subunit">
    <text evidence="7">Monomer.</text>
</comment>
<dbReference type="Proteomes" id="UP000885672">
    <property type="component" value="Unassembled WGS sequence"/>
</dbReference>
<evidence type="ECO:0000256" key="2">
    <source>
        <dbReference type="ARBA" id="ARBA00022555"/>
    </source>
</evidence>
<dbReference type="PANTHER" id="PTHR17224:SF1">
    <property type="entry name" value="PEPTIDYL-TRNA HYDROLASE"/>
    <property type="match status" value="1"/>
</dbReference>
<evidence type="ECO:0000256" key="8">
    <source>
        <dbReference type="RuleBase" id="RU000673"/>
    </source>
</evidence>
<dbReference type="GO" id="GO:0072344">
    <property type="term" value="P:rescue of stalled ribosome"/>
    <property type="evidence" value="ECO:0007669"/>
    <property type="project" value="UniProtKB-UniRule"/>
</dbReference>
<protein>
    <recommendedName>
        <fullName evidence="6 7">Peptidyl-tRNA hydrolase</fullName>
        <shortName evidence="7">Pth</shortName>
        <ecNumber evidence="1 7">3.1.1.29</ecNumber>
    </recommendedName>
</protein>
<accession>A0A7V0T502</accession>
<dbReference type="InterPro" id="IPR036416">
    <property type="entry name" value="Pept_tRNA_hydro_sf"/>
</dbReference>
<comment type="caution">
    <text evidence="10">The sequence shown here is derived from an EMBL/GenBank/DDBJ whole genome shotgun (WGS) entry which is preliminary data.</text>
</comment>
<dbReference type="AlphaFoldDB" id="A0A7V0T502"/>
<feature type="site" description="Stabilizes the basic form of H active site to accept a proton" evidence="7">
    <location>
        <position position="91"/>
    </location>
</feature>
<dbReference type="PANTHER" id="PTHR17224">
    <property type="entry name" value="PEPTIDYL-TRNA HYDROLASE"/>
    <property type="match status" value="1"/>
</dbReference>
<feature type="binding site" evidence="7">
    <location>
        <position position="18"/>
    </location>
    <ligand>
        <name>tRNA</name>
        <dbReference type="ChEBI" id="CHEBI:17843"/>
    </ligand>
</feature>
<name>A0A7V0T502_UNCW3</name>
<evidence type="ECO:0000256" key="3">
    <source>
        <dbReference type="ARBA" id="ARBA00022801"/>
    </source>
</evidence>
<dbReference type="Gene3D" id="3.40.50.1470">
    <property type="entry name" value="Peptidyl-tRNA hydrolase"/>
    <property type="match status" value="1"/>
</dbReference>
<reference evidence="10" key="1">
    <citation type="journal article" date="2020" name="mSystems">
        <title>Genome- and Community-Level Interaction Insights into Carbon Utilization and Element Cycling Functions of Hydrothermarchaeota in Hydrothermal Sediment.</title>
        <authorList>
            <person name="Zhou Z."/>
            <person name="Liu Y."/>
            <person name="Xu W."/>
            <person name="Pan J."/>
            <person name="Luo Z.H."/>
            <person name="Li M."/>
        </authorList>
    </citation>
    <scope>NUCLEOTIDE SEQUENCE [LARGE SCALE GENOMIC DNA]</scope>
    <source>
        <strain evidence="10">SpSt-1182</strain>
    </source>
</reference>
<dbReference type="InterPro" id="IPR018171">
    <property type="entry name" value="Pept_tRNA_hydro_CS"/>
</dbReference>
<comment type="function">
    <text evidence="7">Catalyzes the release of premature peptidyl moieties from peptidyl-tRNA molecules trapped in stalled 50S ribosomal subunits, and thus maintains levels of free tRNAs and 50S ribosomes.</text>
</comment>
<proteinExistence type="inferred from homology"/>
<dbReference type="EC" id="3.1.1.29" evidence="1 7"/>
<dbReference type="EMBL" id="DSBX01000127">
    <property type="protein sequence ID" value="HDQ99282.1"/>
    <property type="molecule type" value="Genomic_DNA"/>
</dbReference>
<evidence type="ECO:0000256" key="7">
    <source>
        <dbReference type="HAMAP-Rule" id="MF_00083"/>
    </source>
</evidence>
<dbReference type="GO" id="GO:0004045">
    <property type="term" value="F:peptidyl-tRNA hydrolase activity"/>
    <property type="evidence" value="ECO:0007669"/>
    <property type="project" value="UniProtKB-UniRule"/>
</dbReference>
<keyword evidence="7" id="KW-0963">Cytoplasm</keyword>
<dbReference type="HAMAP" id="MF_00083">
    <property type="entry name" value="Pept_tRNA_hydro_bact"/>
    <property type="match status" value="1"/>
</dbReference>
<comment type="function">
    <text evidence="7">Hydrolyzes ribosome-free peptidyl-tRNAs (with 1 or more amino acids incorporated), which drop off the ribosome during protein synthesis, or as a result of ribosome stalling.</text>
</comment>
<dbReference type="NCBIfam" id="TIGR00447">
    <property type="entry name" value="pth"/>
    <property type="match status" value="1"/>
</dbReference>
<feature type="binding site" evidence="7">
    <location>
        <position position="112"/>
    </location>
    <ligand>
        <name>tRNA</name>
        <dbReference type="ChEBI" id="CHEBI:17843"/>
    </ligand>
</feature>
<comment type="similarity">
    <text evidence="5 7 9">Belongs to the PTH family.</text>
</comment>
<evidence type="ECO:0000256" key="9">
    <source>
        <dbReference type="RuleBase" id="RU004320"/>
    </source>
</evidence>
<comment type="catalytic activity">
    <reaction evidence="7 8">
        <text>an N-acyl-L-alpha-aminoacyl-tRNA + H2O = an N-acyl-L-amino acid + a tRNA + H(+)</text>
        <dbReference type="Rhea" id="RHEA:54448"/>
        <dbReference type="Rhea" id="RHEA-COMP:10123"/>
        <dbReference type="Rhea" id="RHEA-COMP:13883"/>
        <dbReference type="ChEBI" id="CHEBI:15377"/>
        <dbReference type="ChEBI" id="CHEBI:15378"/>
        <dbReference type="ChEBI" id="CHEBI:59874"/>
        <dbReference type="ChEBI" id="CHEBI:78442"/>
        <dbReference type="ChEBI" id="CHEBI:138191"/>
        <dbReference type="EC" id="3.1.1.29"/>
    </reaction>
</comment>